<dbReference type="InterPro" id="IPR050416">
    <property type="entry name" value="FAD-linked_Oxidoreductase"/>
</dbReference>
<keyword evidence="4" id="KW-0274">FAD</keyword>
<evidence type="ECO:0000256" key="4">
    <source>
        <dbReference type="ARBA" id="ARBA00022827"/>
    </source>
</evidence>
<dbReference type="InterPro" id="IPR006094">
    <property type="entry name" value="Oxid_FAD_bind_N"/>
</dbReference>
<dbReference type="PANTHER" id="PTHR42973:SF39">
    <property type="entry name" value="FAD-BINDING PCMH-TYPE DOMAIN-CONTAINING PROTEIN"/>
    <property type="match status" value="1"/>
</dbReference>
<evidence type="ECO:0000256" key="5">
    <source>
        <dbReference type="ARBA" id="ARBA00023002"/>
    </source>
</evidence>
<accession>A0A835YWV7</accession>
<dbReference type="GO" id="GO:0016491">
    <property type="term" value="F:oxidoreductase activity"/>
    <property type="evidence" value="ECO:0007669"/>
    <property type="project" value="UniProtKB-KW"/>
</dbReference>
<dbReference type="EMBL" id="JAFCMP010000514">
    <property type="protein sequence ID" value="KAG5178609.1"/>
    <property type="molecule type" value="Genomic_DNA"/>
</dbReference>
<sequence>GHSDYEEHRYQYATSSHGHDGAMSPAAIVYPQYPNADADVKLAIQWAADRGVAIAVRTGGHQYCGVSSTGGANIQLDMSRAYTEFEYDAATGLLRTGISHKLIDFRAKLAERGLFVAHGQCSHVRIGGHAQTGGYGQLSRAFGLFGDHIVAIRIITADQEVRELTRDSAVAADQELFWAVLGGSPGNFGVLTHVTIRPHHDEDHPNAHGMKVSRS</sequence>
<keyword evidence="3" id="KW-0285">Flavoprotein</keyword>
<keyword evidence="8" id="KW-1185">Reference proteome</keyword>
<comment type="similarity">
    <text evidence="2">Belongs to the oxygen-dependent FAD-linked oxidoreductase family.</text>
</comment>
<comment type="cofactor">
    <cofactor evidence="1">
        <name>FAD</name>
        <dbReference type="ChEBI" id="CHEBI:57692"/>
    </cofactor>
</comment>
<dbReference type="Proteomes" id="UP000664859">
    <property type="component" value="Unassembled WGS sequence"/>
</dbReference>
<name>A0A835YWV7_9STRA</name>
<gene>
    <name evidence="7" type="ORF">JKP88DRAFT_158492</name>
</gene>
<dbReference type="GO" id="GO:0071949">
    <property type="term" value="F:FAD binding"/>
    <property type="evidence" value="ECO:0007669"/>
    <property type="project" value="InterPro"/>
</dbReference>
<dbReference type="OrthoDB" id="415825at2759"/>
<evidence type="ECO:0000259" key="6">
    <source>
        <dbReference type="PROSITE" id="PS51387"/>
    </source>
</evidence>
<evidence type="ECO:0000256" key="1">
    <source>
        <dbReference type="ARBA" id="ARBA00001974"/>
    </source>
</evidence>
<dbReference type="InterPro" id="IPR016166">
    <property type="entry name" value="FAD-bd_PCMH"/>
</dbReference>
<feature type="domain" description="FAD-binding PCMH-type" evidence="6">
    <location>
        <begin position="21"/>
        <end position="201"/>
    </location>
</feature>
<organism evidence="7 8">
    <name type="scientific">Tribonema minus</name>
    <dbReference type="NCBI Taxonomy" id="303371"/>
    <lineage>
        <taxon>Eukaryota</taxon>
        <taxon>Sar</taxon>
        <taxon>Stramenopiles</taxon>
        <taxon>Ochrophyta</taxon>
        <taxon>PX clade</taxon>
        <taxon>Xanthophyceae</taxon>
        <taxon>Tribonematales</taxon>
        <taxon>Tribonemataceae</taxon>
        <taxon>Tribonema</taxon>
    </lineage>
</organism>
<dbReference type="AlphaFoldDB" id="A0A835YWV7"/>
<evidence type="ECO:0000313" key="8">
    <source>
        <dbReference type="Proteomes" id="UP000664859"/>
    </source>
</evidence>
<dbReference type="Pfam" id="PF01565">
    <property type="entry name" value="FAD_binding_4"/>
    <property type="match status" value="1"/>
</dbReference>
<dbReference type="PANTHER" id="PTHR42973">
    <property type="entry name" value="BINDING OXIDOREDUCTASE, PUTATIVE (AFU_ORTHOLOGUE AFUA_1G17690)-RELATED"/>
    <property type="match status" value="1"/>
</dbReference>
<evidence type="ECO:0000256" key="2">
    <source>
        <dbReference type="ARBA" id="ARBA00005466"/>
    </source>
</evidence>
<dbReference type="PROSITE" id="PS51387">
    <property type="entry name" value="FAD_PCMH"/>
    <property type="match status" value="1"/>
</dbReference>
<evidence type="ECO:0000256" key="3">
    <source>
        <dbReference type="ARBA" id="ARBA00022630"/>
    </source>
</evidence>
<dbReference type="SUPFAM" id="SSF56176">
    <property type="entry name" value="FAD-binding/transporter-associated domain-like"/>
    <property type="match status" value="1"/>
</dbReference>
<protein>
    <recommendedName>
        <fullName evidence="6">FAD-binding PCMH-type domain-containing protein</fullName>
    </recommendedName>
</protein>
<comment type="caution">
    <text evidence="7">The sequence shown here is derived from an EMBL/GenBank/DDBJ whole genome shotgun (WGS) entry which is preliminary data.</text>
</comment>
<dbReference type="InterPro" id="IPR016169">
    <property type="entry name" value="FAD-bd_PCMH_sub2"/>
</dbReference>
<evidence type="ECO:0000313" key="7">
    <source>
        <dbReference type="EMBL" id="KAG5178609.1"/>
    </source>
</evidence>
<keyword evidence="5" id="KW-0560">Oxidoreductase</keyword>
<dbReference type="InterPro" id="IPR036318">
    <property type="entry name" value="FAD-bd_PCMH-like_sf"/>
</dbReference>
<feature type="non-terminal residue" evidence="7">
    <location>
        <position position="215"/>
    </location>
</feature>
<dbReference type="Gene3D" id="3.30.465.10">
    <property type="match status" value="1"/>
</dbReference>
<proteinExistence type="inferred from homology"/>
<reference evidence="7" key="1">
    <citation type="submission" date="2021-02" db="EMBL/GenBank/DDBJ databases">
        <title>First Annotated Genome of the Yellow-green Alga Tribonema minus.</title>
        <authorList>
            <person name="Mahan K.M."/>
        </authorList>
    </citation>
    <scope>NUCLEOTIDE SEQUENCE</scope>
    <source>
        <strain evidence="7">UTEX B ZZ1240</strain>
    </source>
</reference>